<evidence type="ECO:0000313" key="3">
    <source>
        <dbReference type="Proteomes" id="UP000060787"/>
    </source>
</evidence>
<sequence>MAKQVKFYRVAVEGNTCDRRVIERSWLLDAAATYNRETYAARVWMEHIRAASPESAFGAYGDVLALRTDMVEIGGERKLALFAQIQPTSALVALNKKQQKLFTSIEIEPDFASTGRAYLTGLAVTDSPASLGTELLTFAANNPAGHPYASRKFSVNSVFTVAEPVEFAFNEDAEEAPAPADSLFKRVCSLLGVKSRTDDARFADVHSAVEQIAQVAAEASSAIGERDRDARELRQEFDRYRTDTDRAIKEFRELLDVTPNGEPNRPTATGSEADAFTDC</sequence>
<accession>A0A0S2F7N5</accession>
<dbReference type="Proteomes" id="UP000060787">
    <property type="component" value="Chromosome"/>
</dbReference>
<dbReference type="AlphaFoldDB" id="A0A0S2F7N5"/>
<gene>
    <name evidence="2" type="ORF">LA76x_1295</name>
</gene>
<reference evidence="2 3" key="1">
    <citation type="journal article" date="2015" name="BMC Genomics">
        <title>Comparative genomics and metabolic profiling of the genus Lysobacter.</title>
        <authorList>
            <person name="de Bruijn I."/>
            <person name="Cheng X."/>
            <person name="de Jager V."/>
            <person name="Exposito R.G."/>
            <person name="Watrous J."/>
            <person name="Patel N."/>
            <person name="Postma J."/>
            <person name="Dorrestein P.C."/>
            <person name="Kobayashi D."/>
            <person name="Raaijmakers J.M."/>
        </authorList>
    </citation>
    <scope>NUCLEOTIDE SEQUENCE [LARGE SCALE GENOMIC DNA]</scope>
    <source>
        <strain evidence="2 3">76</strain>
    </source>
</reference>
<evidence type="ECO:0000313" key="2">
    <source>
        <dbReference type="EMBL" id="ALN79453.1"/>
    </source>
</evidence>
<protein>
    <submittedName>
        <fullName evidence="2">Phage capsid scaffolding (GPO) serine peptidase family protein</fullName>
    </submittedName>
</protein>
<proteinExistence type="predicted"/>
<dbReference type="InterPro" id="IPR009228">
    <property type="entry name" value="Capsid_scaffold_GpO"/>
</dbReference>
<dbReference type="STRING" id="84531.LA76x_1295"/>
<keyword evidence="3" id="KW-1185">Reference proteome</keyword>
<dbReference type="RefSeq" id="WP_057917034.1">
    <property type="nucleotide sequence ID" value="NZ_CP011129.1"/>
</dbReference>
<name>A0A0S2F7N5_LYSAN</name>
<dbReference type="KEGG" id="lab:LA76x_1295"/>
<evidence type="ECO:0000256" key="1">
    <source>
        <dbReference type="SAM" id="MobiDB-lite"/>
    </source>
</evidence>
<organism evidence="2 3">
    <name type="scientific">Lysobacter antibioticus</name>
    <dbReference type="NCBI Taxonomy" id="84531"/>
    <lineage>
        <taxon>Bacteria</taxon>
        <taxon>Pseudomonadati</taxon>
        <taxon>Pseudomonadota</taxon>
        <taxon>Gammaproteobacteria</taxon>
        <taxon>Lysobacterales</taxon>
        <taxon>Lysobacteraceae</taxon>
        <taxon>Lysobacter</taxon>
    </lineage>
</organism>
<dbReference type="EMBL" id="CP011129">
    <property type="protein sequence ID" value="ALN79453.1"/>
    <property type="molecule type" value="Genomic_DNA"/>
</dbReference>
<dbReference type="Pfam" id="PF05929">
    <property type="entry name" value="Phage_GPO"/>
    <property type="match status" value="1"/>
</dbReference>
<feature type="region of interest" description="Disordered" evidence="1">
    <location>
        <begin position="257"/>
        <end position="279"/>
    </location>
</feature>
<dbReference type="PATRIC" id="fig|84531.8.peg.1319"/>